<comment type="caution">
    <text evidence="2">The sequence shown here is derived from an EMBL/GenBank/DDBJ whole genome shotgun (WGS) entry which is preliminary data.</text>
</comment>
<evidence type="ECO:0000313" key="3">
    <source>
        <dbReference type="Proteomes" id="UP000461409"/>
    </source>
</evidence>
<name>A0A844X9F9_9SPHN</name>
<organism evidence="2 3">
    <name type="scientific">Aurantiacibacter rhizosphaerae</name>
    <dbReference type="NCBI Taxonomy" id="2691582"/>
    <lineage>
        <taxon>Bacteria</taxon>
        <taxon>Pseudomonadati</taxon>
        <taxon>Pseudomonadota</taxon>
        <taxon>Alphaproteobacteria</taxon>
        <taxon>Sphingomonadales</taxon>
        <taxon>Erythrobacteraceae</taxon>
        <taxon>Aurantiacibacter</taxon>
    </lineage>
</organism>
<dbReference type="GO" id="GO:0016740">
    <property type="term" value="F:transferase activity"/>
    <property type="evidence" value="ECO:0007669"/>
    <property type="project" value="UniProtKB-KW"/>
</dbReference>
<reference evidence="2 3" key="2">
    <citation type="submission" date="2020-02" db="EMBL/GenBank/DDBJ databases">
        <title>Erythrobacter dongmakensis sp. nov., isolated from a tidal mudflat.</title>
        <authorList>
            <person name="Kim I.S."/>
        </authorList>
    </citation>
    <scope>NUCLEOTIDE SEQUENCE [LARGE SCALE GENOMIC DNA]</scope>
    <source>
        <strain evidence="2 3">GH3-10</strain>
    </source>
</reference>
<dbReference type="InterPro" id="IPR029044">
    <property type="entry name" value="Nucleotide-diphossugar_trans"/>
</dbReference>
<accession>A0A844X9F9</accession>
<dbReference type="PANTHER" id="PTHR43685:SF2">
    <property type="entry name" value="GLYCOSYLTRANSFERASE 2-LIKE DOMAIN-CONTAINING PROTEIN"/>
    <property type="match status" value="1"/>
</dbReference>
<feature type="domain" description="Glycosyltransferase 2-like" evidence="1">
    <location>
        <begin position="8"/>
        <end position="132"/>
    </location>
</feature>
<proteinExistence type="predicted"/>
<reference evidence="2 3" key="1">
    <citation type="submission" date="2019-12" db="EMBL/GenBank/DDBJ databases">
        <authorList>
            <person name="Lee S.D."/>
        </authorList>
    </citation>
    <scope>NUCLEOTIDE SEQUENCE [LARGE SCALE GENOMIC DNA]</scope>
    <source>
        <strain evidence="2 3">GH3-10</strain>
    </source>
</reference>
<protein>
    <submittedName>
        <fullName evidence="2">Glycosyltransferase</fullName>
    </submittedName>
</protein>
<dbReference type="EMBL" id="WUBR01000001">
    <property type="protein sequence ID" value="MWV26977.1"/>
    <property type="molecule type" value="Genomic_DNA"/>
</dbReference>
<dbReference type="Gene3D" id="3.90.550.10">
    <property type="entry name" value="Spore Coat Polysaccharide Biosynthesis Protein SpsA, Chain A"/>
    <property type="match status" value="1"/>
</dbReference>
<dbReference type="InterPro" id="IPR050834">
    <property type="entry name" value="Glycosyltransf_2"/>
</dbReference>
<keyword evidence="3" id="KW-1185">Reference proteome</keyword>
<dbReference type="AlphaFoldDB" id="A0A844X9F9"/>
<dbReference type="Pfam" id="PF00535">
    <property type="entry name" value="Glycos_transf_2"/>
    <property type="match status" value="1"/>
</dbReference>
<dbReference type="SUPFAM" id="SSF53448">
    <property type="entry name" value="Nucleotide-diphospho-sugar transferases"/>
    <property type="match status" value="1"/>
</dbReference>
<dbReference type="InterPro" id="IPR001173">
    <property type="entry name" value="Glyco_trans_2-like"/>
</dbReference>
<keyword evidence="2" id="KW-0808">Transferase</keyword>
<dbReference type="RefSeq" id="WP_160484596.1">
    <property type="nucleotide sequence ID" value="NZ_WUBR01000001.1"/>
</dbReference>
<gene>
    <name evidence="2" type="ORF">GRF63_03565</name>
</gene>
<dbReference type="PANTHER" id="PTHR43685">
    <property type="entry name" value="GLYCOSYLTRANSFERASE"/>
    <property type="match status" value="1"/>
</dbReference>
<dbReference type="Proteomes" id="UP000461409">
    <property type="component" value="Unassembled WGS sequence"/>
</dbReference>
<evidence type="ECO:0000313" key="2">
    <source>
        <dbReference type="EMBL" id="MWV26977.1"/>
    </source>
</evidence>
<evidence type="ECO:0000259" key="1">
    <source>
        <dbReference type="Pfam" id="PF00535"/>
    </source>
</evidence>
<sequence length="320" mass="35224">MMPAPQVSIIVPCYNGVPWLERLAQTLAPYRVEGVEIIFVDDGSTDDSAAAFQNFIPEAHILQQKNAGVAAARNAGASVALGQYLQFLDADDVILPGKFDAQISAASARELDVVYSDWRMVVVDSERIEYEPLRNKPMSSEPVAALLLGWWVPQHAYLIRKSAYDAIGGSNSKLVNAQDFDLVLRLAIEGKKFGHVPGLFAEYFRFVQAKSLAQGPRKQYWSDYETAVLDAVNIMEANDGLTLERRKAAAEKLHVIARSVYAIDKEWFSRLLCHLDALCPDYKPSGGGAYAAFGRVAGLRAAEAFAHGTRALRHRLRGAL</sequence>